<dbReference type="SUPFAM" id="SSF52540">
    <property type="entry name" value="P-loop containing nucleoside triphosphate hydrolases"/>
    <property type="match status" value="1"/>
</dbReference>
<dbReference type="GO" id="GO:0043531">
    <property type="term" value="F:ADP binding"/>
    <property type="evidence" value="ECO:0007669"/>
    <property type="project" value="InterPro"/>
</dbReference>
<dbReference type="SMART" id="SM00862">
    <property type="entry name" value="Trans_reg_C"/>
    <property type="match status" value="1"/>
</dbReference>
<dbReference type="AlphaFoldDB" id="A0A8J4EBQ5"/>
<dbReference type="InterPro" id="IPR005158">
    <property type="entry name" value="BTAD"/>
</dbReference>
<dbReference type="InterPro" id="IPR001867">
    <property type="entry name" value="OmpR/PhoB-type_DNA-bd"/>
</dbReference>
<evidence type="ECO:0000256" key="3">
    <source>
        <dbReference type="ARBA" id="ARBA00023125"/>
    </source>
</evidence>
<dbReference type="PANTHER" id="PTHR35807">
    <property type="entry name" value="TRANSCRIPTIONAL REGULATOR REDD-RELATED"/>
    <property type="match status" value="1"/>
</dbReference>
<dbReference type="Gene3D" id="1.25.40.10">
    <property type="entry name" value="Tetratricopeptide repeat domain"/>
    <property type="match status" value="3"/>
</dbReference>
<organism evidence="8 9">
    <name type="scientific">Virgisporangium ochraceum</name>
    <dbReference type="NCBI Taxonomy" id="65505"/>
    <lineage>
        <taxon>Bacteria</taxon>
        <taxon>Bacillati</taxon>
        <taxon>Actinomycetota</taxon>
        <taxon>Actinomycetes</taxon>
        <taxon>Micromonosporales</taxon>
        <taxon>Micromonosporaceae</taxon>
        <taxon>Virgisporangium</taxon>
    </lineage>
</organism>
<dbReference type="GO" id="GO:0003677">
    <property type="term" value="F:DNA binding"/>
    <property type="evidence" value="ECO:0007669"/>
    <property type="project" value="UniProtKB-UniRule"/>
</dbReference>
<keyword evidence="4" id="KW-0804">Transcription</keyword>
<evidence type="ECO:0000256" key="1">
    <source>
        <dbReference type="ARBA" id="ARBA00005820"/>
    </source>
</evidence>
<dbReference type="InterPro" id="IPR027417">
    <property type="entry name" value="P-loop_NTPase"/>
</dbReference>
<dbReference type="PANTHER" id="PTHR35807:SF1">
    <property type="entry name" value="TRANSCRIPTIONAL REGULATOR REDD"/>
    <property type="match status" value="1"/>
</dbReference>
<dbReference type="Pfam" id="PF00486">
    <property type="entry name" value="Trans_reg_C"/>
    <property type="match status" value="1"/>
</dbReference>
<dbReference type="SUPFAM" id="SSF46894">
    <property type="entry name" value="C-terminal effector domain of the bipartite response regulators"/>
    <property type="match status" value="1"/>
</dbReference>
<evidence type="ECO:0000259" key="7">
    <source>
        <dbReference type="PROSITE" id="PS51755"/>
    </source>
</evidence>
<dbReference type="PRINTS" id="PR00364">
    <property type="entry name" value="DISEASERSIST"/>
</dbReference>
<dbReference type="GO" id="GO:0006355">
    <property type="term" value="P:regulation of DNA-templated transcription"/>
    <property type="evidence" value="ECO:0007669"/>
    <property type="project" value="InterPro"/>
</dbReference>
<dbReference type="Proteomes" id="UP000635606">
    <property type="component" value="Unassembled WGS sequence"/>
</dbReference>
<evidence type="ECO:0000256" key="6">
    <source>
        <dbReference type="SAM" id="MobiDB-lite"/>
    </source>
</evidence>
<dbReference type="InterPro" id="IPR011990">
    <property type="entry name" value="TPR-like_helical_dom_sf"/>
</dbReference>
<comment type="caution">
    <text evidence="8">The sequence shown here is derived from an EMBL/GenBank/DDBJ whole genome shotgun (WGS) entry which is preliminary data.</text>
</comment>
<keyword evidence="9" id="KW-1185">Reference proteome</keyword>
<reference evidence="8" key="1">
    <citation type="submission" date="2021-01" db="EMBL/GenBank/DDBJ databases">
        <title>Whole genome shotgun sequence of Virgisporangium ochraceum NBRC 16418.</title>
        <authorList>
            <person name="Komaki H."/>
            <person name="Tamura T."/>
        </authorList>
    </citation>
    <scope>NUCLEOTIDE SEQUENCE</scope>
    <source>
        <strain evidence="8">NBRC 16418</strain>
    </source>
</reference>
<accession>A0A8J4EBQ5</accession>
<dbReference type="Gene3D" id="1.10.10.10">
    <property type="entry name" value="Winged helix-like DNA-binding domain superfamily/Winged helix DNA-binding domain"/>
    <property type="match status" value="1"/>
</dbReference>
<name>A0A8J4EBQ5_9ACTN</name>
<dbReference type="Pfam" id="PF03704">
    <property type="entry name" value="BTAD"/>
    <property type="match status" value="1"/>
</dbReference>
<dbReference type="InterPro" id="IPR002182">
    <property type="entry name" value="NB-ARC"/>
</dbReference>
<dbReference type="Gene3D" id="3.40.50.300">
    <property type="entry name" value="P-loop containing nucleotide triphosphate hydrolases"/>
    <property type="match status" value="1"/>
</dbReference>
<protein>
    <recommendedName>
        <fullName evidence="7">OmpR/PhoB-type domain-containing protein</fullName>
    </recommendedName>
</protein>
<sequence>MLGPLEARDRGQVVELGTPRARTLLATLLLQPNRVVSVDELVERLWGERPPGNPRRTVQTNVARLRLALGGEGHAVRTRESGYLIEVDQWQLDLLRFRALVTQAHPAEDPVRRLRLLDEALGLWRGEPLAGMTAETLVRDEVPRLAEERLAAQESLIDVRLALGQHADLVSELTDLTGRHPLRERLWGYLMLALYRSSRQADALHAYADLSRKLASDLGLDPSDELQRLHRAVLTGDPVLALPSPATPATRFTWTVECQLPLDVADFVGRGPGLARIDDLLGIGGMPVVTVAGPPGVGKTALVVRAAHRLRWRFPDGQWYVRLGGATSPRDPSDVLADLLRTSGAADIPERLDARAAAFRSRLADRQVLLVLDDAASAEQLEPLLPGTSGCAVLATARCSLAALAARYPAHELTLDVLPTVDARTLLTRVLRAGRRQVELALVAELARLCGQLPLALRVSAAALVARPGTPAHRWIDGLRSGNRLSRLAVDGSVGSTVRSAFDQAYGALGPDLRRLFALLGLVPGPDITVPAAAALLCPEGASDPHDGASPPCDGASPPCDGASPLHDAASPPCDGAQRDGSFEGSFEGSFDGACDRAFGRAGRAPGGGGCDLELAERQLDGLVSANLLQRHADRYAFHDLLRLYAAERGAAEPDAASAWDRLCTWYLGTAEAAMRLDGPNPVPLPRPPTPGGDRFRTATQARAWLDAERANLVAAAARATGPFAYRLADTLTPYLQRGQHLREWEVTATAGLRAAEAAGYRLAEAAMHRSLGAARQRRSGPRVALRHLTAALERYEHEDAAAARADTLCTIGFNHFLTGDLRAASDALDRGVALIRELGRTELLGNALNLCCVVQMHSGQLGTSLHSATAGLEIDGAPRTFLLINRGETRRMLGDYPGALADVSQGLALARRSGIRRHEAFAQDALARIRLDSALPATALPATALPATALPATALPATALPATAQPASARSRDGRLDGGNLDLARQHAERVLHLARLLDDAWFEAGALITIGDVHRLRGVPARAGERYARAVRLAIGSGSRIHEAEARLSFAVSDLVNGRTASARERAEATLDLADRAGLRLVVCQASHVLAVVSDRTGDTDAAATYAARAAKIEAETGYRPPHHLPVLTQADRRTAFHVP</sequence>
<dbReference type="GO" id="GO:0000160">
    <property type="term" value="P:phosphorelay signal transduction system"/>
    <property type="evidence" value="ECO:0007669"/>
    <property type="project" value="InterPro"/>
</dbReference>
<gene>
    <name evidence="8" type="ORF">Voc01_037610</name>
</gene>
<evidence type="ECO:0000256" key="4">
    <source>
        <dbReference type="ARBA" id="ARBA00023163"/>
    </source>
</evidence>
<dbReference type="SUPFAM" id="SSF48452">
    <property type="entry name" value="TPR-like"/>
    <property type="match status" value="3"/>
</dbReference>
<feature type="DNA-binding region" description="OmpR/PhoB-type" evidence="5">
    <location>
        <begin position="1"/>
        <end position="87"/>
    </location>
</feature>
<keyword evidence="2" id="KW-0805">Transcription regulation</keyword>
<evidence type="ECO:0000313" key="8">
    <source>
        <dbReference type="EMBL" id="GIJ68844.1"/>
    </source>
</evidence>
<dbReference type="InterPro" id="IPR051677">
    <property type="entry name" value="AfsR-DnrI-RedD_regulator"/>
</dbReference>
<dbReference type="CDD" id="cd15831">
    <property type="entry name" value="BTAD"/>
    <property type="match status" value="1"/>
</dbReference>
<dbReference type="InterPro" id="IPR036388">
    <property type="entry name" value="WH-like_DNA-bd_sf"/>
</dbReference>
<keyword evidence="3 5" id="KW-0238">DNA-binding</keyword>
<dbReference type="PROSITE" id="PS51755">
    <property type="entry name" value="OMPR_PHOB"/>
    <property type="match status" value="1"/>
</dbReference>
<dbReference type="SMART" id="SM01043">
    <property type="entry name" value="BTAD"/>
    <property type="match status" value="1"/>
</dbReference>
<dbReference type="EMBL" id="BOPH01000050">
    <property type="protein sequence ID" value="GIJ68844.1"/>
    <property type="molecule type" value="Genomic_DNA"/>
</dbReference>
<comment type="similarity">
    <text evidence="1">Belongs to the AfsR/DnrI/RedD regulatory family.</text>
</comment>
<evidence type="ECO:0000313" key="9">
    <source>
        <dbReference type="Proteomes" id="UP000635606"/>
    </source>
</evidence>
<dbReference type="InterPro" id="IPR016032">
    <property type="entry name" value="Sig_transdc_resp-reg_C-effctor"/>
</dbReference>
<evidence type="ECO:0000256" key="2">
    <source>
        <dbReference type="ARBA" id="ARBA00023015"/>
    </source>
</evidence>
<proteinExistence type="inferred from homology"/>
<feature type="domain" description="OmpR/PhoB-type" evidence="7">
    <location>
        <begin position="1"/>
        <end position="87"/>
    </location>
</feature>
<feature type="region of interest" description="Disordered" evidence="6">
    <location>
        <begin position="543"/>
        <end position="582"/>
    </location>
</feature>
<evidence type="ECO:0000256" key="5">
    <source>
        <dbReference type="PROSITE-ProRule" id="PRU01091"/>
    </source>
</evidence>
<dbReference type="Pfam" id="PF00931">
    <property type="entry name" value="NB-ARC"/>
    <property type="match status" value="1"/>
</dbReference>